<reference evidence="1 2" key="1">
    <citation type="submission" date="2020-06" db="EMBL/GenBank/DDBJ databases">
        <title>Actinomadura xiongansis sp. nov., isolated from soil of Baiyangdian.</title>
        <authorList>
            <person name="Zhang X."/>
        </authorList>
    </citation>
    <scope>NUCLEOTIDE SEQUENCE [LARGE SCALE GENOMIC DNA]</scope>
    <source>
        <strain evidence="1 2">HBUM206468</strain>
    </source>
</reference>
<evidence type="ECO:0000313" key="1">
    <source>
        <dbReference type="EMBL" id="MBC6466317.1"/>
    </source>
</evidence>
<dbReference type="SUPFAM" id="SSF50998">
    <property type="entry name" value="Quinoprotein alcohol dehydrogenase-like"/>
    <property type="match status" value="1"/>
</dbReference>
<evidence type="ECO:0008006" key="3">
    <source>
        <dbReference type="Google" id="ProtNLM"/>
    </source>
</evidence>
<dbReference type="InterPro" id="IPR015943">
    <property type="entry name" value="WD40/YVTN_repeat-like_dom_sf"/>
</dbReference>
<dbReference type="Gene3D" id="2.130.10.10">
    <property type="entry name" value="YVTN repeat-like/Quinoprotein amine dehydrogenase"/>
    <property type="match status" value="1"/>
</dbReference>
<accession>A0ABR7LPA1</accession>
<dbReference type="RefSeq" id="WP_187243316.1">
    <property type="nucleotide sequence ID" value="NZ_BAAAOK010000069.1"/>
</dbReference>
<gene>
    <name evidence="1" type="ORF">HKK74_12505</name>
</gene>
<evidence type="ECO:0000313" key="2">
    <source>
        <dbReference type="Proteomes" id="UP000805614"/>
    </source>
</evidence>
<dbReference type="InterPro" id="IPR011047">
    <property type="entry name" value="Quinoprotein_ADH-like_sf"/>
</dbReference>
<proteinExistence type="predicted"/>
<dbReference type="Proteomes" id="UP000805614">
    <property type="component" value="Unassembled WGS sequence"/>
</dbReference>
<protein>
    <recommendedName>
        <fullName evidence="3">WD domain-containing protein, G-beta repeat-containing protein</fullName>
    </recommendedName>
</protein>
<keyword evidence="2" id="KW-1185">Reference proteome</keyword>
<dbReference type="EMBL" id="JABVEC010000007">
    <property type="protein sequence ID" value="MBC6466317.1"/>
    <property type="molecule type" value="Genomic_DNA"/>
</dbReference>
<sequence length="92" mass="9785">MVVDAYGRLFTVSLSTGEVVRVESGSQGVSALSVTPDGRLMATSMHAFGEYGIRIWDVASWTVIMELPGHNFAGSARGGVNQTLAEPLDQPM</sequence>
<organism evidence="1 2">
    <name type="scientific">Actinomadura alba</name>
    <dbReference type="NCBI Taxonomy" id="406431"/>
    <lineage>
        <taxon>Bacteria</taxon>
        <taxon>Bacillati</taxon>
        <taxon>Actinomycetota</taxon>
        <taxon>Actinomycetes</taxon>
        <taxon>Streptosporangiales</taxon>
        <taxon>Thermomonosporaceae</taxon>
        <taxon>Actinomadura</taxon>
    </lineage>
</organism>
<comment type="caution">
    <text evidence="1">The sequence shown here is derived from an EMBL/GenBank/DDBJ whole genome shotgun (WGS) entry which is preliminary data.</text>
</comment>
<name>A0ABR7LPA1_9ACTN</name>